<evidence type="ECO:0000313" key="4">
    <source>
        <dbReference type="Proteomes" id="UP000751190"/>
    </source>
</evidence>
<feature type="domain" description="Heme NO-binding" evidence="2">
    <location>
        <begin position="2"/>
        <end position="165"/>
    </location>
</feature>
<dbReference type="SUPFAM" id="SSF111126">
    <property type="entry name" value="Ligand-binding domain in the NO signalling and Golgi transport"/>
    <property type="match status" value="1"/>
</dbReference>
<sequence>MHGIMHHALRELVLQLRSQGFWELIVERALEQLGHLDDPCEDGLLTMRAYTDETTDVLLAHAFAVLRCDRTAGMLLLGDRHVRWLAEAGYISFLTQLRRGDVLELIESISKLHAHLERSFEHALLPAIKVFAPDGARAPFVLAYTGERTCTAPLFEGALVAAAELLCGTRLRLEPAEPPPAGCDVAWRVTVVDDARPVELADALPLSSERARKFAELHESIMLMPASLPRTAAGAIVAARAGAPASPPARARRPQRESDPEIALSSSHSAVRESLCAQVERTHANAMASDCPPCALLRTVNPNRVSANYTDPDQLAAVSDFWAQSSGQLEHFLLSRAVTASIGGASDMLVFVSHAWPSPDGFAGAAGLPLTYAQAKASELGNAVSDLRRTRADGAGGCQNVRLWIDKACVAQEPAAMRNVYLSYIQEFILLSDEMIALLPWTYFERIWCMFEWACFLAAKQPRYLHVACEFMLTHDSAPMYVRAIRDLSVEHAHCTVAADRLILVAMINSSFRSVAAFELFAKVTAVALLARTTAKQAGRSGVDEFAQTWVELAVELKQPRLAAALRAAECARWRAQSLVHASSWLPESTFRKTPTTAAAAAVPNALCLPGGGSTDSVGEGGCPGPSDARPRVVELWQRRSWRDAYLICVDRWFTGEIEPLLLEIKKRCVLPAERRPLAALELPDGAHSPTPAHFAEHSAQTLSPSPRRKSYASRFRRATPLTLALAGVDVS</sequence>
<reference evidence="3" key="1">
    <citation type="submission" date="2021-05" db="EMBL/GenBank/DDBJ databases">
        <title>The genome of the haptophyte Pavlova lutheri (Diacronema luteri, Pavlovales) - a model for lipid biosynthesis in eukaryotic algae.</title>
        <authorList>
            <person name="Hulatt C.J."/>
            <person name="Posewitz M.C."/>
        </authorList>
    </citation>
    <scope>NUCLEOTIDE SEQUENCE</scope>
    <source>
        <strain evidence="3">NIVA-4/92</strain>
    </source>
</reference>
<feature type="region of interest" description="Disordered" evidence="1">
    <location>
        <begin position="243"/>
        <end position="264"/>
    </location>
</feature>
<dbReference type="AlphaFoldDB" id="A0A8J5X769"/>
<proteinExistence type="predicted"/>
<name>A0A8J5X769_DIALT</name>
<dbReference type="Proteomes" id="UP000751190">
    <property type="component" value="Unassembled WGS sequence"/>
</dbReference>
<comment type="caution">
    <text evidence="3">The sequence shown here is derived from an EMBL/GenBank/DDBJ whole genome shotgun (WGS) entry which is preliminary data.</text>
</comment>
<organism evidence="3 4">
    <name type="scientific">Diacronema lutheri</name>
    <name type="common">Unicellular marine alga</name>
    <name type="synonym">Monochrysis lutheri</name>
    <dbReference type="NCBI Taxonomy" id="2081491"/>
    <lineage>
        <taxon>Eukaryota</taxon>
        <taxon>Haptista</taxon>
        <taxon>Haptophyta</taxon>
        <taxon>Pavlovophyceae</taxon>
        <taxon>Pavlovales</taxon>
        <taxon>Pavlovaceae</taxon>
        <taxon>Diacronema</taxon>
    </lineage>
</organism>
<evidence type="ECO:0000313" key="3">
    <source>
        <dbReference type="EMBL" id="KAG8457497.1"/>
    </source>
</evidence>
<gene>
    <name evidence="3" type="ORF">KFE25_004133</name>
</gene>
<accession>A0A8J5X769</accession>
<dbReference type="InterPro" id="IPR024096">
    <property type="entry name" value="NO_sig/Golgi_transp_ligand-bd"/>
</dbReference>
<evidence type="ECO:0000259" key="2">
    <source>
        <dbReference type="Pfam" id="PF07700"/>
    </source>
</evidence>
<dbReference type="Gene3D" id="3.90.1520.10">
    <property type="entry name" value="H-NOX domain"/>
    <property type="match status" value="1"/>
</dbReference>
<evidence type="ECO:0000256" key="1">
    <source>
        <dbReference type="SAM" id="MobiDB-lite"/>
    </source>
</evidence>
<dbReference type="EMBL" id="JAGTXO010000068">
    <property type="protein sequence ID" value="KAG8457497.1"/>
    <property type="molecule type" value="Genomic_DNA"/>
</dbReference>
<dbReference type="GO" id="GO:0020037">
    <property type="term" value="F:heme binding"/>
    <property type="evidence" value="ECO:0007669"/>
    <property type="project" value="InterPro"/>
</dbReference>
<dbReference type="OrthoDB" id="6127067at2759"/>
<dbReference type="InterPro" id="IPR038158">
    <property type="entry name" value="H-NOX_domain_sf"/>
</dbReference>
<keyword evidence="4" id="KW-1185">Reference proteome</keyword>
<protein>
    <recommendedName>
        <fullName evidence="2">Heme NO-binding domain-containing protein</fullName>
    </recommendedName>
</protein>
<dbReference type="Pfam" id="PF07700">
    <property type="entry name" value="HNOB"/>
    <property type="match status" value="1"/>
</dbReference>
<dbReference type="InterPro" id="IPR011644">
    <property type="entry name" value="Heme_NO-bd"/>
</dbReference>
<feature type="region of interest" description="Disordered" evidence="1">
    <location>
        <begin position="683"/>
        <end position="710"/>
    </location>
</feature>